<sequence length="672" mass="73327">MAAKPSVPFLKLNAPATILASIKQEPLQSPPSIPPREPIPEPLAVVKVEPEQNEQQQQPQEEEEEQQQQQKEPQFLKSINDLATLSSVIHAFKCRFEELKEHLDFINQAIDSKFNEPQKEQRPKIETQPPAKSTETDNKTEKQGPETTPSKSSRSEIQSLCEMMCSKGLRKYIAAHLSNVSKLREEVPAALTLAPKPAKLVLDCIGRFFLQGIKAYTKDSPMIPARQASVLVLEFFLLMMGGFRGKGEVQIAADIKLEAEKGALAWRKRLISEGGLARASEVDARGLLLYVACFGIPKAFRSEDLGNLLRLCNLRAIADALKGSHVLPVKMPDIIEGMAKNGMYVEAVDVASIFGLEDKFSLKTILTLFLQESTKAFKKARQEAQNSPVALKKANENQLDALKTIVQYLEHRSSDVTKLLGAWQIEEKIVKLEEENAELQKRIDDKKIMPKRKLDETGSSSKAKSQEMKRPRFTAKGSPLPKSSHVNGLHEQRTATLADGMRSYDGLVAKTMDNGISGHVSNYPAASSVPHGSTVGSYPENGVGHMAGIGGVGSSSMVTGIGGLLAGSYSVAHGDMGVDKAGSSSDLPYGWRQGSVRQSASMRFGGLFGTSPSIEGFVGLPDFPSSGASDRTTADLYRFVDSVVESETYSGSSHRTGSLQNVVPVRHSSYMF</sequence>
<protein>
    <recommendedName>
        <fullName evidence="5">FRIGIDA-like protein</fullName>
    </recommendedName>
</protein>
<evidence type="ECO:0000313" key="7">
    <source>
        <dbReference type="Proteomes" id="UP000504621"/>
    </source>
</evidence>
<evidence type="ECO:0000256" key="5">
    <source>
        <dbReference type="RuleBase" id="RU364012"/>
    </source>
</evidence>
<dbReference type="PANTHER" id="PTHR31791:SF49">
    <property type="entry name" value="INACTIVE PROTEIN FRIGIDA"/>
    <property type="match status" value="1"/>
</dbReference>
<dbReference type="PANTHER" id="PTHR31791">
    <property type="entry name" value="FRIGIDA-LIKE PROTEIN 3-RELATED"/>
    <property type="match status" value="1"/>
</dbReference>
<dbReference type="GO" id="GO:0009908">
    <property type="term" value="P:flower development"/>
    <property type="evidence" value="ECO:0007669"/>
    <property type="project" value="UniProtKB-KW"/>
</dbReference>
<evidence type="ECO:0000256" key="6">
    <source>
        <dbReference type="SAM" id="MobiDB-lite"/>
    </source>
</evidence>
<evidence type="ECO:0000256" key="2">
    <source>
        <dbReference type="ARBA" id="ARBA00022473"/>
    </source>
</evidence>
<proteinExistence type="inferred from homology"/>
<dbReference type="RefSeq" id="XP_021287124.1">
    <property type="nucleotide sequence ID" value="XM_021431449.1"/>
</dbReference>
<feature type="compositionally biased region" description="Pro residues" evidence="6">
    <location>
        <begin position="28"/>
        <end position="41"/>
    </location>
</feature>
<name>A0A6J1AKM9_9ROSI</name>
<keyword evidence="2 5" id="KW-0217">Developmental protein</keyword>
<gene>
    <name evidence="8" type="primary">LOC110418665</name>
</gene>
<feature type="region of interest" description="Disordered" evidence="6">
    <location>
        <begin position="114"/>
        <end position="156"/>
    </location>
</feature>
<evidence type="ECO:0000256" key="1">
    <source>
        <dbReference type="ARBA" id="ARBA00008956"/>
    </source>
</evidence>
<dbReference type="Pfam" id="PF07899">
    <property type="entry name" value="Frigida"/>
    <property type="match status" value="1"/>
</dbReference>
<reference evidence="8" key="1">
    <citation type="submission" date="2025-08" db="UniProtKB">
        <authorList>
            <consortium name="RefSeq"/>
        </authorList>
    </citation>
    <scope>IDENTIFICATION</scope>
    <source>
        <tissue evidence="8">Leaf</tissue>
    </source>
</reference>
<evidence type="ECO:0000313" key="8">
    <source>
        <dbReference type="RefSeq" id="XP_021287124.1"/>
    </source>
</evidence>
<feature type="compositionally biased region" description="Basic and acidic residues" evidence="6">
    <location>
        <begin position="134"/>
        <end position="144"/>
    </location>
</feature>
<evidence type="ECO:0000256" key="3">
    <source>
        <dbReference type="ARBA" id="ARBA00022782"/>
    </source>
</evidence>
<dbReference type="GO" id="GO:0030154">
    <property type="term" value="P:cell differentiation"/>
    <property type="evidence" value="ECO:0007669"/>
    <property type="project" value="UniProtKB-KW"/>
</dbReference>
<keyword evidence="4 5" id="KW-0287">Flowering</keyword>
<evidence type="ECO:0000256" key="4">
    <source>
        <dbReference type="ARBA" id="ARBA00023089"/>
    </source>
</evidence>
<dbReference type="GeneID" id="110418665"/>
<feature type="region of interest" description="Disordered" evidence="6">
    <location>
        <begin position="448"/>
        <end position="486"/>
    </location>
</feature>
<keyword evidence="7" id="KW-1185">Reference proteome</keyword>
<dbReference type="OrthoDB" id="776053at2759"/>
<keyword evidence="3 5" id="KW-0221">Differentiation</keyword>
<organism evidence="7 8">
    <name type="scientific">Herrania umbratica</name>
    <dbReference type="NCBI Taxonomy" id="108875"/>
    <lineage>
        <taxon>Eukaryota</taxon>
        <taxon>Viridiplantae</taxon>
        <taxon>Streptophyta</taxon>
        <taxon>Embryophyta</taxon>
        <taxon>Tracheophyta</taxon>
        <taxon>Spermatophyta</taxon>
        <taxon>Magnoliopsida</taxon>
        <taxon>eudicotyledons</taxon>
        <taxon>Gunneridae</taxon>
        <taxon>Pentapetalae</taxon>
        <taxon>rosids</taxon>
        <taxon>malvids</taxon>
        <taxon>Malvales</taxon>
        <taxon>Malvaceae</taxon>
        <taxon>Byttnerioideae</taxon>
        <taxon>Herrania</taxon>
    </lineage>
</organism>
<dbReference type="InterPro" id="IPR012474">
    <property type="entry name" value="Frigida"/>
</dbReference>
<feature type="region of interest" description="Disordered" evidence="6">
    <location>
        <begin position="23"/>
        <end position="73"/>
    </location>
</feature>
<comment type="similarity">
    <text evidence="1 5">Belongs to the Frigida family.</text>
</comment>
<dbReference type="AlphaFoldDB" id="A0A6J1AKM9"/>
<dbReference type="Proteomes" id="UP000504621">
    <property type="component" value="Unplaced"/>
</dbReference>
<feature type="compositionally biased region" description="Basic and acidic residues" evidence="6">
    <location>
        <begin position="114"/>
        <end position="125"/>
    </location>
</feature>
<feature type="compositionally biased region" description="Polar residues" evidence="6">
    <location>
        <begin position="145"/>
        <end position="156"/>
    </location>
</feature>
<accession>A0A6J1AKM9</accession>